<evidence type="ECO:0000313" key="2">
    <source>
        <dbReference type="Proteomes" id="UP000294535"/>
    </source>
</evidence>
<dbReference type="EMBL" id="SNYF01000010">
    <property type="protein sequence ID" value="TDQ13700.1"/>
    <property type="molecule type" value="Genomic_DNA"/>
</dbReference>
<proteinExistence type="predicted"/>
<evidence type="ECO:0000313" key="1">
    <source>
        <dbReference type="EMBL" id="TDQ13700.1"/>
    </source>
</evidence>
<sequence>MRNFLFLIFATLILFSCGTKNQTKTIYIVRHAEKQLEGSDPDLLQVGQIRATKLAQILEDKEIKHVYSTDYLRTKNTARPTAEAAGVKVEIYDPRNQDELVEKLKALEGNALVVGHSNTVNKLANYFVGEGEQYPDLNDIEYDYIFVVTLEASGEKVERKLYKDF</sequence>
<accession>A0A4R6T0E7</accession>
<dbReference type="AlphaFoldDB" id="A0A4R6T0E7"/>
<keyword evidence="2" id="KW-1185">Reference proteome</keyword>
<name>A0A4R6T0E7_9BACT</name>
<comment type="caution">
    <text evidence="1">The sequence shown here is derived from an EMBL/GenBank/DDBJ whole genome shotgun (WGS) entry which is preliminary data.</text>
</comment>
<dbReference type="Pfam" id="PF00300">
    <property type="entry name" value="His_Phos_1"/>
    <property type="match status" value="1"/>
</dbReference>
<dbReference type="Gene3D" id="3.40.50.1240">
    <property type="entry name" value="Phosphoglycerate mutase-like"/>
    <property type="match status" value="1"/>
</dbReference>
<dbReference type="PIRSF" id="PIRSF000709">
    <property type="entry name" value="6PFK_2-Ptase"/>
    <property type="match status" value="1"/>
</dbReference>
<dbReference type="PROSITE" id="PS51257">
    <property type="entry name" value="PROKAR_LIPOPROTEIN"/>
    <property type="match status" value="1"/>
</dbReference>
<dbReference type="InterPro" id="IPR029033">
    <property type="entry name" value="His_PPase_superfam"/>
</dbReference>
<dbReference type="Proteomes" id="UP000294535">
    <property type="component" value="Unassembled WGS sequence"/>
</dbReference>
<dbReference type="RefSeq" id="WP_133558030.1">
    <property type="nucleotide sequence ID" value="NZ_SNYF01000010.1"/>
</dbReference>
<organism evidence="1 2">
    <name type="scientific">Algoriphagus boseongensis</name>
    <dbReference type="NCBI Taxonomy" id="1442587"/>
    <lineage>
        <taxon>Bacteria</taxon>
        <taxon>Pseudomonadati</taxon>
        <taxon>Bacteroidota</taxon>
        <taxon>Cytophagia</taxon>
        <taxon>Cytophagales</taxon>
        <taxon>Cyclobacteriaceae</taxon>
        <taxon>Algoriphagus</taxon>
    </lineage>
</organism>
<dbReference type="InterPro" id="IPR013078">
    <property type="entry name" value="His_Pase_superF_clade-1"/>
</dbReference>
<dbReference type="SUPFAM" id="SSF53254">
    <property type="entry name" value="Phosphoglycerate mutase-like"/>
    <property type="match status" value="1"/>
</dbReference>
<dbReference type="CDD" id="cd07067">
    <property type="entry name" value="HP_PGM_like"/>
    <property type="match status" value="1"/>
</dbReference>
<gene>
    <name evidence="1" type="ORF">DFQ04_3424</name>
</gene>
<dbReference type="OrthoDB" id="3296006at2"/>
<reference evidence="1 2" key="1">
    <citation type="submission" date="2019-03" db="EMBL/GenBank/DDBJ databases">
        <title>Genomic Encyclopedia of Type Strains, Phase III (KMG-III): the genomes of soil and plant-associated and newly described type strains.</title>
        <authorList>
            <person name="Whitman W."/>
        </authorList>
    </citation>
    <scope>NUCLEOTIDE SEQUENCE [LARGE SCALE GENOMIC DNA]</scope>
    <source>
        <strain evidence="1 2">CECT 8446</strain>
    </source>
</reference>
<protein>
    <submittedName>
        <fullName evidence="1">Histidine phosphatase superfamily protein (Branch 1)</fullName>
    </submittedName>
</protein>